<dbReference type="SUPFAM" id="SSF50952">
    <property type="entry name" value="Soluble quinoprotein glucose dehydrogenase"/>
    <property type="match status" value="1"/>
</dbReference>
<accession>A0ABQ4B641</accession>
<feature type="compositionally biased region" description="Low complexity" evidence="1">
    <location>
        <begin position="470"/>
        <end position="480"/>
    </location>
</feature>
<keyword evidence="2" id="KW-0812">Transmembrane</keyword>
<keyword evidence="2" id="KW-0472">Membrane</keyword>
<feature type="region of interest" description="Disordered" evidence="1">
    <location>
        <begin position="384"/>
        <end position="595"/>
    </location>
</feature>
<name>A0ABQ4B641_9ACTN</name>
<evidence type="ECO:0000313" key="4">
    <source>
        <dbReference type="Proteomes" id="UP000624709"/>
    </source>
</evidence>
<sequence length="595" mass="61855">MGDAACDTVRMRRLVFSIVLGVGLVGIGGTGAFAADPTPTATVSAKATPGKKICKIQSPLLDEVSGLVATKSGFIAINDSTSEDRRKVFFLDAECKVKGTPVLFDGAPLDSEDMIVSPKDGSIWIADTGDGGIRTGENPRPTVALWSMPANGKKKPVIHRLSYPDGDAHDAEALLMGKDGTPYIVTKELGTAFIYKPSAALKTDNKTGVPLTKVGELSVQATETAGNSFAKVFNRVITGGSVSHDGSKVVLRTYTDALEWDVKNGDILAALKNKPRTTGLPNEPFGEAISYSADDKSFFTVSDMNGDKETANWIRQYEPATTVATVSKKQSGAGAEAAWYSDLSVDDITYMVGGIGLVGLILVASGVFGIVRFRKQHPAGMDVDKAPSGALDPVDPATELIGVGGPPQRPGAAYGGNGPVYGAKSGPPAGGGQPRPGTYGGGAPQYARPSGGQPQQQPPRPPQGQPPRGPQQNPQQRPQQGQPPRPPQGQPARGPQGQPPRGPQQPRSPQPPARGPQQPPSRGGGAGGGVYGGQQGGGQRPPQGGQPRPPQGGQRPPQGGQQRPPQGGQRPPQGGQPRPPQGGQRPPQGRDDDRR</sequence>
<feature type="compositionally biased region" description="Low complexity" evidence="1">
    <location>
        <begin position="540"/>
        <end position="587"/>
    </location>
</feature>
<keyword evidence="4" id="KW-1185">Reference proteome</keyword>
<comment type="caution">
    <text evidence="3">The sequence shown here is derived from an EMBL/GenBank/DDBJ whole genome shotgun (WGS) entry which is preliminary data.</text>
</comment>
<feature type="compositionally biased region" description="Pro residues" evidence="1">
    <location>
        <begin position="456"/>
        <end position="469"/>
    </location>
</feature>
<feature type="compositionally biased region" description="Gly residues" evidence="1">
    <location>
        <begin position="428"/>
        <end position="443"/>
    </location>
</feature>
<dbReference type="Proteomes" id="UP000624709">
    <property type="component" value="Unassembled WGS sequence"/>
</dbReference>
<proteinExistence type="predicted"/>
<organism evidence="3 4">
    <name type="scientific">Actinoplanes palleronii</name>
    <dbReference type="NCBI Taxonomy" id="113570"/>
    <lineage>
        <taxon>Bacteria</taxon>
        <taxon>Bacillati</taxon>
        <taxon>Actinomycetota</taxon>
        <taxon>Actinomycetes</taxon>
        <taxon>Micromonosporales</taxon>
        <taxon>Micromonosporaceae</taxon>
        <taxon>Actinoplanes</taxon>
    </lineage>
</organism>
<evidence type="ECO:0000256" key="2">
    <source>
        <dbReference type="SAM" id="Phobius"/>
    </source>
</evidence>
<keyword evidence="2" id="KW-1133">Transmembrane helix</keyword>
<dbReference type="EMBL" id="BOMS01000024">
    <property type="protein sequence ID" value="GIE65725.1"/>
    <property type="molecule type" value="Genomic_DNA"/>
</dbReference>
<feature type="compositionally biased region" description="Gly residues" evidence="1">
    <location>
        <begin position="522"/>
        <end position="539"/>
    </location>
</feature>
<evidence type="ECO:0000313" key="3">
    <source>
        <dbReference type="EMBL" id="GIE65725.1"/>
    </source>
</evidence>
<evidence type="ECO:0000256" key="1">
    <source>
        <dbReference type="SAM" id="MobiDB-lite"/>
    </source>
</evidence>
<gene>
    <name evidence="3" type="ORF">Apa02nite_018330</name>
</gene>
<reference evidence="3 4" key="1">
    <citation type="submission" date="2021-01" db="EMBL/GenBank/DDBJ databases">
        <title>Whole genome shotgun sequence of Actinoplanes palleronii NBRC 14916.</title>
        <authorList>
            <person name="Komaki H."/>
            <person name="Tamura T."/>
        </authorList>
    </citation>
    <scope>NUCLEOTIDE SEQUENCE [LARGE SCALE GENOMIC DNA]</scope>
    <source>
        <strain evidence="3 4">NBRC 14916</strain>
    </source>
</reference>
<protein>
    <submittedName>
        <fullName evidence="3">Uncharacterized protein</fullName>
    </submittedName>
</protein>
<dbReference type="InterPro" id="IPR011041">
    <property type="entry name" value="Quinoprot_gluc/sorb_DH_b-prop"/>
</dbReference>
<feature type="compositionally biased region" description="Pro residues" evidence="1">
    <location>
        <begin position="497"/>
        <end position="519"/>
    </location>
</feature>
<feature type="transmembrane region" description="Helical" evidence="2">
    <location>
        <begin position="350"/>
        <end position="371"/>
    </location>
</feature>